<comment type="caution">
    <text evidence="5">The sequence shown here is derived from an EMBL/GenBank/DDBJ whole genome shotgun (WGS) entry which is preliminary data.</text>
</comment>
<dbReference type="GO" id="GO:0008236">
    <property type="term" value="F:serine-type peptidase activity"/>
    <property type="evidence" value="ECO:0007669"/>
    <property type="project" value="UniProtKB-KW"/>
</dbReference>
<dbReference type="Gene3D" id="3.40.50.880">
    <property type="match status" value="1"/>
</dbReference>
<sequence length="216" mass="23651">MPTHLFLFGGGPPFTPNLRTRFATLTNGGPVAILYIPRIGKDWTRYASIYTKPLQEDGISSFVHLPLSDVPTDGQLAQLKQCQGIIISGGETELYQQYLVGTPIGDIIQSRFVDGVPVAGFSAGALISPERCIIPEIDQRDNQRLRLPGLALLNDAVICVHYETWGEAAHLTQSFTEESTDRAFGLADESGIYLRDQHLVETEGTDPVVLSRSPVK</sequence>
<keyword evidence="2" id="KW-0645">Protease</keyword>
<dbReference type="GO" id="GO:0006508">
    <property type="term" value="P:proteolysis"/>
    <property type="evidence" value="ECO:0007669"/>
    <property type="project" value="UniProtKB-KW"/>
</dbReference>
<evidence type="ECO:0000256" key="1">
    <source>
        <dbReference type="ARBA" id="ARBA00006534"/>
    </source>
</evidence>
<comment type="similarity">
    <text evidence="1">Belongs to the peptidase S51 family.</text>
</comment>
<organism evidence="5 6">
    <name type="scientific">Exiguobacterium indicum</name>
    <dbReference type="NCBI Taxonomy" id="296995"/>
    <lineage>
        <taxon>Bacteria</taxon>
        <taxon>Bacillati</taxon>
        <taxon>Bacillota</taxon>
        <taxon>Bacilli</taxon>
        <taxon>Bacillales</taxon>
        <taxon>Bacillales Family XII. Incertae Sedis</taxon>
        <taxon>Exiguobacterium</taxon>
    </lineage>
</organism>
<reference evidence="5 6" key="1">
    <citation type="journal article" date="2015" name="Int. J. Syst. Evol. Microbiol.">
        <title>Exiguobacterium enclense sp. nov., isolated from sediment.</title>
        <authorList>
            <person name="Dastager S.G."/>
            <person name="Mawlankar R."/>
            <person name="Sonalkar V.V."/>
            <person name="Thorat M.N."/>
            <person name="Mual P."/>
            <person name="Verma A."/>
            <person name="Krishnamurthi S."/>
            <person name="Tang S.K."/>
            <person name="Li W.J."/>
        </authorList>
    </citation>
    <scope>NUCLEOTIDE SEQUENCE [LARGE SCALE GENOMIC DNA]</scope>
    <source>
        <strain evidence="5 6">NIO-1109</strain>
    </source>
</reference>
<evidence type="ECO:0000313" key="5">
    <source>
        <dbReference type="EMBL" id="KSU48819.1"/>
    </source>
</evidence>
<dbReference type="CDD" id="cd03129">
    <property type="entry name" value="GAT1_Peptidase_E_like"/>
    <property type="match status" value="1"/>
</dbReference>
<protein>
    <submittedName>
        <fullName evidence="5">Peptidase S51</fullName>
    </submittedName>
</protein>
<proteinExistence type="inferred from homology"/>
<dbReference type="Pfam" id="PF03575">
    <property type="entry name" value="Peptidase_S51"/>
    <property type="match status" value="1"/>
</dbReference>
<evidence type="ECO:0000256" key="4">
    <source>
        <dbReference type="ARBA" id="ARBA00022825"/>
    </source>
</evidence>
<dbReference type="OrthoDB" id="65372at2"/>
<dbReference type="SUPFAM" id="SSF52317">
    <property type="entry name" value="Class I glutamine amidotransferase-like"/>
    <property type="match status" value="1"/>
</dbReference>
<evidence type="ECO:0000256" key="3">
    <source>
        <dbReference type="ARBA" id="ARBA00022801"/>
    </source>
</evidence>
<gene>
    <name evidence="5" type="ORF">AS033_10850</name>
</gene>
<accession>A0A0V8GEX5</accession>
<evidence type="ECO:0000313" key="6">
    <source>
        <dbReference type="Proteomes" id="UP000053797"/>
    </source>
</evidence>
<evidence type="ECO:0000256" key="2">
    <source>
        <dbReference type="ARBA" id="ARBA00022670"/>
    </source>
</evidence>
<dbReference type="InterPro" id="IPR005320">
    <property type="entry name" value="Peptidase_S51"/>
</dbReference>
<keyword evidence="4" id="KW-0720">Serine protease</keyword>
<keyword evidence="3" id="KW-0378">Hydrolase</keyword>
<name>A0A0V8GEX5_9BACL</name>
<dbReference type="Proteomes" id="UP000053797">
    <property type="component" value="Unassembled WGS sequence"/>
</dbReference>
<dbReference type="EMBL" id="LNQL01000003">
    <property type="protein sequence ID" value="KSU48819.1"/>
    <property type="molecule type" value="Genomic_DNA"/>
</dbReference>
<dbReference type="RefSeq" id="WP_058265513.1">
    <property type="nucleotide sequence ID" value="NZ_FMYN01000003.1"/>
</dbReference>
<dbReference type="AlphaFoldDB" id="A0A0V8GEX5"/>
<dbReference type="InterPro" id="IPR029062">
    <property type="entry name" value="Class_I_gatase-like"/>
</dbReference>